<dbReference type="InterPro" id="IPR000447">
    <property type="entry name" value="G3P_DH_FAD-dep"/>
</dbReference>
<dbReference type="InterPro" id="IPR031656">
    <property type="entry name" value="DAO_C"/>
</dbReference>
<comment type="caution">
    <text evidence="10">The sequence shown here is derived from an EMBL/GenBank/DDBJ whole genome shotgun (WGS) entry which is preliminary data.</text>
</comment>
<evidence type="ECO:0000256" key="7">
    <source>
        <dbReference type="RuleBase" id="RU361217"/>
    </source>
</evidence>
<dbReference type="Gene3D" id="1.10.8.870">
    <property type="entry name" value="Alpha-glycerophosphate oxidase, cap domain"/>
    <property type="match status" value="1"/>
</dbReference>
<protein>
    <recommendedName>
        <fullName evidence="3 7">Glycerol-3-phosphate dehydrogenase</fullName>
        <ecNumber evidence="3 7">1.1.5.3</ecNumber>
    </recommendedName>
</protein>
<dbReference type="Gene3D" id="3.50.50.60">
    <property type="entry name" value="FAD/NAD(P)-binding domain"/>
    <property type="match status" value="1"/>
</dbReference>
<dbReference type="SUPFAM" id="SSF54373">
    <property type="entry name" value="FAD-linked reductases, C-terminal domain"/>
    <property type="match status" value="1"/>
</dbReference>
<dbReference type="InterPro" id="IPR036188">
    <property type="entry name" value="FAD/NAD-bd_sf"/>
</dbReference>
<evidence type="ECO:0000256" key="1">
    <source>
        <dbReference type="ARBA" id="ARBA00001974"/>
    </source>
</evidence>
<keyword evidence="6 7" id="KW-0560">Oxidoreductase</keyword>
<dbReference type="InterPro" id="IPR006076">
    <property type="entry name" value="FAD-dep_OxRdtase"/>
</dbReference>
<keyword evidence="4 7" id="KW-0285">Flavoprotein</keyword>
<proteinExistence type="inferred from homology"/>
<accession>A0ABR4K0M2</accession>
<evidence type="ECO:0000256" key="3">
    <source>
        <dbReference type="ARBA" id="ARBA00013029"/>
    </source>
</evidence>
<feature type="domain" description="FAD dependent oxidoreductase" evidence="8">
    <location>
        <begin position="79"/>
        <end position="442"/>
    </location>
</feature>
<gene>
    <name evidence="10" type="ORF">BJY01DRAFT_247494</name>
</gene>
<organism evidence="10 11">
    <name type="scientific">Aspergillus pseudoustus</name>
    <dbReference type="NCBI Taxonomy" id="1810923"/>
    <lineage>
        <taxon>Eukaryota</taxon>
        <taxon>Fungi</taxon>
        <taxon>Dikarya</taxon>
        <taxon>Ascomycota</taxon>
        <taxon>Pezizomycotina</taxon>
        <taxon>Eurotiomycetes</taxon>
        <taxon>Eurotiomycetidae</taxon>
        <taxon>Eurotiales</taxon>
        <taxon>Aspergillaceae</taxon>
        <taxon>Aspergillus</taxon>
        <taxon>Aspergillus subgen. Nidulantes</taxon>
    </lineage>
</organism>
<name>A0ABR4K0M2_9EURO</name>
<reference evidence="10 11" key="1">
    <citation type="submission" date="2024-07" db="EMBL/GenBank/DDBJ databases">
        <title>Section-level genome sequencing and comparative genomics of Aspergillus sections Usti and Cavernicolus.</title>
        <authorList>
            <consortium name="Lawrence Berkeley National Laboratory"/>
            <person name="Nybo J.L."/>
            <person name="Vesth T.C."/>
            <person name="Theobald S."/>
            <person name="Frisvad J.C."/>
            <person name="Larsen T.O."/>
            <person name="Kjaerboelling I."/>
            <person name="Rothschild-Mancinelli K."/>
            <person name="Lyhne E.K."/>
            <person name="Kogle M.E."/>
            <person name="Barry K."/>
            <person name="Clum A."/>
            <person name="Na H."/>
            <person name="Ledsgaard L."/>
            <person name="Lin J."/>
            <person name="Lipzen A."/>
            <person name="Kuo A."/>
            <person name="Riley R."/>
            <person name="Mondo S."/>
            <person name="Labutti K."/>
            <person name="Haridas S."/>
            <person name="Pangalinan J."/>
            <person name="Salamov A.A."/>
            <person name="Simmons B.A."/>
            <person name="Magnuson J.K."/>
            <person name="Chen J."/>
            <person name="Drula E."/>
            <person name="Henrissat B."/>
            <person name="Wiebenga A."/>
            <person name="Lubbers R.J."/>
            <person name="Gomes A.C."/>
            <person name="Makela M.R."/>
            <person name="Stajich J."/>
            <person name="Grigoriev I.V."/>
            <person name="Mortensen U.H."/>
            <person name="De Vries R.P."/>
            <person name="Baker S.E."/>
            <person name="Andersen M.R."/>
        </authorList>
    </citation>
    <scope>NUCLEOTIDE SEQUENCE [LARGE SCALE GENOMIC DNA]</scope>
    <source>
        <strain evidence="10 11">CBS 123904</strain>
    </source>
</reference>
<evidence type="ECO:0000313" key="10">
    <source>
        <dbReference type="EMBL" id="KAL2845887.1"/>
    </source>
</evidence>
<evidence type="ECO:0000259" key="8">
    <source>
        <dbReference type="Pfam" id="PF01266"/>
    </source>
</evidence>
<evidence type="ECO:0000256" key="4">
    <source>
        <dbReference type="ARBA" id="ARBA00022630"/>
    </source>
</evidence>
<comment type="similarity">
    <text evidence="2 7">Belongs to the FAD-dependent glycerol-3-phosphate dehydrogenase family.</text>
</comment>
<dbReference type="Pfam" id="PF01266">
    <property type="entry name" value="DAO"/>
    <property type="match status" value="1"/>
</dbReference>
<dbReference type="SUPFAM" id="SSF51905">
    <property type="entry name" value="FAD/NAD(P)-binding domain"/>
    <property type="match status" value="1"/>
</dbReference>
<dbReference type="PRINTS" id="PR01001">
    <property type="entry name" value="FADG3PDH"/>
</dbReference>
<dbReference type="PANTHER" id="PTHR11985">
    <property type="entry name" value="GLYCEROL-3-PHOSPHATE DEHYDROGENASE"/>
    <property type="match status" value="1"/>
</dbReference>
<evidence type="ECO:0000256" key="5">
    <source>
        <dbReference type="ARBA" id="ARBA00022827"/>
    </source>
</evidence>
<evidence type="ECO:0000313" key="11">
    <source>
        <dbReference type="Proteomes" id="UP001610446"/>
    </source>
</evidence>
<comment type="catalytic activity">
    <reaction evidence="7">
        <text>a quinone + sn-glycerol 3-phosphate = dihydroxyacetone phosphate + a quinol</text>
        <dbReference type="Rhea" id="RHEA:18977"/>
        <dbReference type="ChEBI" id="CHEBI:24646"/>
        <dbReference type="ChEBI" id="CHEBI:57597"/>
        <dbReference type="ChEBI" id="CHEBI:57642"/>
        <dbReference type="ChEBI" id="CHEBI:132124"/>
        <dbReference type="EC" id="1.1.5.3"/>
    </reaction>
</comment>
<dbReference type="Pfam" id="PF16901">
    <property type="entry name" value="DAO_C"/>
    <property type="match status" value="1"/>
</dbReference>
<evidence type="ECO:0000256" key="2">
    <source>
        <dbReference type="ARBA" id="ARBA00007330"/>
    </source>
</evidence>
<dbReference type="PROSITE" id="PS00977">
    <property type="entry name" value="FAD_G3PDH_1"/>
    <property type="match status" value="1"/>
</dbReference>
<evidence type="ECO:0000256" key="6">
    <source>
        <dbReference type="ARBA" id="ARBA00023002"/>
    </source>
</evidence>
<keyword evidence="11" id="KW-1185">Reference proteome</keyword>
<feature type="domain" description="Alpha-glycerophosphate oxidase C-terminal" evidence="9">
    <location>
        <begin position="487"/>
        <end position="610"/>
    </location>
</feature>
<dbReference type="Proteomes" id="UP001610446">
    <property type="component" value="Unassembled WGS sequence"/>
</dbReference>
<comment type="cofactor">
    <cofactor evidence="1 7">
        <name>FAD</name>
        <dbReference type="ChEBI" id="CHEBI:57692"/>
    </cofactor>
</comment>
<keyword evidence="5" id="KW-0274">FAD</keyword>
<dbReference type="InterPro" id="IPR038299">
    <property type="entry name" value="DAO_C_sf"/>
</dbReference>
<dbReference type="EC" id="1.1.5.3" evidence="3 7"/>
<evidence type="ECO:0000259" key="9">
    <source>
        <dbReference type="Pfam" id="PF16901"/>
    </source>
</evidence>
<dbReference type="Gene3D" id="3.30.9.10">
    <property type="entry name" value="D-Amino Acid Oxidase, subunit A, domain 2"/>
    <property type="match status" value="1"/>
</dbReference>
<dbReference type="EMBL" id="JBFXLU010000068">
    <property type="protein sequence ID" value="KAL2845887.1"/>
    <property type="molecule type" value="Genomic_DNA"/>
</dbReference>
<sequence length="631" mass="68417">MTSRRSLHRVGTQAATVLALTVTGSAALYCLRPSQSYQNYASKTAASPANVAPLPRNTPRSEQLALLRRQAADPSAVYDLVVIGGGAIGTGIALDAVTRGLKVAMFERDDFGSGTSSKSTKLVHGGVRYLEKAVKELDYEQYCLVRSALKERRHFLNIAPHLSQALPLLLPIRQWWEAPYLWIGMKLYDLLAGAEGFQSSYFLPRAKVLQAFPTLDASQLVGGLVYYDGQHDDARTNVALAMTAVNYGATVVNHAEVTGLEKDANGEVCGVYVRDRISTSTEFLVRARGVINATGPFTDEIHRLDNLTTDGIVKPSCGVHIVLPAWVAPKDLGLISSSSDNRVIFLLPWQGKVIAGTTDRECAIDYNPLPDEEDVNWILKEVNGILSPDVSLQRSDVLATWSGIRPLVCDPLAKSTEAITRSHLLSVSRSGLLTCVGGKWTTFREIAEEAVSTATMLFHLIPQPPSSSTHDVGGVPVSNACTVDGSCRTRNIQLIGAHGYSPTLSTSLRDAFDLDTNVAGHLARSYGDRAWEVASLASPVSAPTHRIAGDAYPYLDGEVRYAVRSEYAQTAVDVLARRTRLAFLDVQAAVSALPAVIGIMAEELEWGETRIRSELTEVQTALFDLTVLEQK</sequence>
<dbReference type="PANTHER" id="PTHR11985:SF15">
    <property type="entry name" value="GLYCEROL-3-PHOSPHATE DEHYDROGENASE, MITOCHONDRIAL"/>
    <property type="match status" value="1"/>
</dbReference>